<reference evidence="2 3" key="1">
    <citation type="submission" date="2016-09" db="EMBL/GenBank/DDBJ databases">
        <authorList>
            <person name="Capua I."/>
            <person name="De Benedictis P."/>
            <person name="Joannis T."/>
            <person name="Lombin L.H."/>
            <person name="Cattoli G."/>
        </authorList>
    </citation>
    <scope>NUCLEOTIDE SEQUENCE [LARGE SCALE GENOMIC DNA]</scope>
    <source>
        <strain evidence="2 3">GluBS11</strain>
    </source>
</reference>
<feature type="transmembrane region" description="Helical" evidence="1">
    <location>
        <begin position="46"/>
        <end position="70"/>
    </location>
</feature>
<name>A0A1D3TQV8_9FIRM</name>
<evidence type="ECO:0000313" key="2">
    <source>
        <dbReference type="EMBL" id="SCP96024.1"/>
    </source>
</evidence>
<dbReference type="RefSeq" id="WP_091230841.1">
    <property type="nucleotide sequence ID" value="NZ_FMKA01000003.1"/>
</dbReference>
<keyword evidence="1" id="KW-0812">Transmembrane</keyword>
<dbReference type="STRING" id="1619234.SAMN05421730_1003121"/>
<organism evidence="2 3">
    <name type="scientific">Anaerobium acetethylicum</name>
    <dbReference type="NCBI Taxonomy" id="1619234"/>
    <lineage>
        <taxon>Bacteria</taxon>
        <taxon>Bacillati</taxon>
        <taxon>Bacillota</taxon>
        <taxon>Clostridia</taxon>
        <taxon>Lachnospirales</taxon>
        <taxon>Lachnospiraceae</taxon>
        <taxon>Anaerobium</taxon>
    </lineage>
</organism>
<evidence type="ECO:0000313" key="3">
    <source>
        <dbReference type="Proteomes" id="UP000199315"/>
    </source>
</evidence>
<sequence>MAKRRNVRFTDKSHAVKGMASTILGTCSILIFIILVYVSYRQRGNAGSYLGAFGLMGMLLSVGGIILGIMSFQEREVYYLFSKIGTIMNSILLILWISIYGTGL</sequence>
<dbReference type="InterPro" id="IPR046140">
    <property type="entry name" value="DUF6142"/>
</dbReference>
<keyword evidence="1" id="KW-1133">Transmembrane helix</keyword>
<dbReference type="EMBL" id="FMKA01000003">
    <property type="protein sequence ID" value="SCP96024.1"/>
    <property type="molecule type" value="Genomic_DNA"/>
</dbReference>
<dbReference type="OrthoDB" id="1957044at2"/>
<evidence type="ECO:0000256" key="1">
    <source>
        <dbReference type="SAM" id="Phobius"/>
    </source>
</evidence>
<keyword evidence="1" id="KW-0472">Membrane</keyword>
<dbReference type="AlphaFoldDB" id="A0A1D3TQV8"/>
<proteinExistence type="predicted"/>
<feature type="transmembrane region" description="Helical" evidence="1">
    <location>
        <begin position="77"/>
        <end position="99"/>
    </location>
</feature>
<dbReference type="Proteomes" id="UP000199315">
    <property type="component" value="Unassembled WGS sequence"/>
</dbReference>
<dbReference type="Pfam" id="PF19639">
    <property type="entry name" value="DUF6142"/>
    <property type="match status" value="1"/>
</dbReference>
<feature type="transmembrane region" description="Helical" evidence="1">
    <location>
        <begin position="21"/>
        <end position="40"/>
    </location>
</feature>
<protein>
    <submittedName>
        <fullName evidence="2">Uncharacterized protein</fullName>
    </submittedName>
</protein>
<accession>A0A1D3TQV8</accession>
<keyword evidence="3" id="KW-1185">Reference proteome</keyword>
<gene>
    <name evidence="2" type="ORF">SAMN05421730_1003121</name>
</gene>